<accession>A0A067L313</accession>
<keyword evidence="3" id="KW-1185">Reference proteome</keyword>
<name>A0A067L313_JATCU</name>
<gene>
    <name evidence="2" type="ORF">JCGZ_00486</name>
</gene>
<feature type="compositionally biased region" description="Basic and acidic residues" evidence="1">
    <location>
        <begin position="204"/>
        <end position="218"/>
    </location>
</feature>
<dbReference type="EMBL" id="KK914287">
    <property type="protein sequence ID" value="KDP42787.1"/>
    <property type="molecule type" value="Genomic_DNA"/>
</dbReference>
<evidence type="ECO:0000313" key="2">
    <source>
        <dbReference type="EMBL" id="KDP42787.1"/>
    </source>
</evidence>
<sequence>MGGGASWNGYATGSARLPLQSLGIAGCLEEASSRASCSALSSALLLVFTMLKFKLCEENCRVSVGSAAFYYLRSLDREAEGNPVVSVKSRSSGTHNKRPPCGLPSNPDYQVRPIRDHPVVFHIIQIISSGAHGVPISHMANGLVDCPHKPMSQSQYPKPSVVINHLARDSGARWSRLTTQGSSESRSERRTYRDKIVSSVPVDPRGKLRRSPESRAGESGDQSRGVGAAGFPESDHERERKRDAAAMARWRLFGVTKRVIEFAGVATTSSW</sequence>
<feature type="region of interest" description="Disordered" evidence="1">
    <location>
        <begin position="82"/>
        <end position="108"/>
    </location>
</feature>
<dbReference type="AlphaFoldDB" id="A0A067L313"/>
<feature type="region of interest" description="Disordered" evidence="1">
    <location>
        <begin position="173"/>
        <end position="243"/>
    </location>
</feature>
<proteinExistence type="predicted"/>
<dbReference type="Proteomes" id="UP000027138">
    <property type="component" value="Unassembled WGS sequence"/>
</dbReference>
<feature type="compositionally biased region" description="Basic and acidic residues" evidence="1">
    <location>
        <begin position="185"/>
        <end position="196"/>
    </location>
</feature>
<organism evidence="2 3">
    <name type="scientific">Jatropha curcas</name>
    <name type="common">Barbados nut</name>
    <dbReference type="NCBI Taxonomy" id="180498"/>
    <lineage>
        <taxon>Eukaryota</taxon>
        <taxon>Viridiplantae</taxon>
        <taxon>Streptophyta</taxon>
        <taxon>Embryophyta</taxon>
        <taxon>Tracheophyta</taxon>
        <taxon>Spermatophyta</taxon>
        <taxon>Magnoliopsida</taxon>
        <taxon>eudicotyledons</taxon>
        <taxon>Gunneridae</taxon>
        <taxon>Pentapetalae</taxon>
        <taxon>rosids</taxon>
        <taxon>fabids</taxon>
        <taxon>Malpighiales</taxon>
        <taxon>Euphorbiaceae</taxon>
        <taxon>Crotonoideae</taxon>
        <taxon>Jatropheae</taxon>
        <taxon>Jatropha</taxon>
    </lineage>
</organism>
<feature type="compositionally biased region" description="Basic and acidic residues" evidence="1">
    <location>
        <begin position="233"/>
        <end position="243"/>
    </location>
</feature>
<evidence type="ECO:0000256" key="1">
    <source>
        <dbReference type="SAM" id="MobiDB-lite"/>
    </source>
</evidence>
<evidence type="ECO:0000313" key="3">
    <source>
        <dbReference type="Proteomes" id="UP000027138"/>
    </source>
</evidence>
<reference evidence="2 3" key="1">
    <citation type="journal article" date="2014" name="PLoS ONE">
        <title>Global Analysis of Gene Expression Profiles in Physic Nut (Jatropha curcas L.) Seedlings Exposed to Salt Stress.</title>
        <authorList>
            <person name="Zhang L."/>
            <person name="Zhang C."/>
            <person name="Wu P."/>
            <person name="Chen Y."/>
            <person name="Li M."/>
            <person name="Jiang H."/>
            <person name="Wu G."/>
        </authorList>
    </citation>
    <scope>NUCLEOTIDE SEQUENCE [LARGE SCALE GENOMIC DNA]</scope>
    <source>
        <strain evidence="3">cv. GZQX0401</strain>
        <tissue evidence="2">Young leaves</tissue>
    </source>
</reference>
<protein>
    <submittedName>
        <fullName evidence="2">Uncharacterized protein</fullName>
    </submittedName>
</protein>